<feature type="compositionally biased region" description="Basic and acidic residues" evidence="1">
    <location>
        <begin position="21"/>
        <end position="31"/>
    </location>
</feature>
<protein>
    <submittedName>
        <fullName evidence="2">Pol-like protein</fullName>
    </submittedName>
</protein>
<feature type="compositionally biased region" description="Polar residues" evidence="1">
    <location>
        <begin position="157"/>
        <end position="194"/>
    </location>
</feature>
<name>A0A1S5V2M9_ELYCH</name>
<dbReference type="AlphaFoldDB" id="A0A1S5V2M9"/>
<sequence>MRKATAKARNQAKAACRRAQRSQETKIAKEAKSNPKAFWKYVKSKTKTITGVADLLKPDGTKTTSDKEKTDLLNTFFQSVFTREDPGPVPDPPSCKYKEELLDFHISTEEVRNLLAKLQTAKAPGPDAISPRILAGAANELATPFTILFKKKPRQRGSPSRLENSLRNPDFQEGQQSNTVQLPPSQSDVHSMQGNGKAGKRTCPKAPPG</sequence>
<evidence type="ECO:0000313" key="2">
    <source>
        <dbReference type="EMBL" id="AQN68904.1"/>
    </source>
</evidence>
<proteinExistence type="predicted"/>
<reference evidence="2" key="1">
    <citation type="journal article" date="2016" name="Biol. Bull.">
        <title>A Preliminary Molecular and Phylogenetic Analysis of the Genome of a Novel Endogenous Retrovirus in the Sea Slug Elysia chlorotica.</title>
        <authorList>
            <person name="Pierce S.K."/>
            <person name="Mahadevan P."/>
            <person name="Massey S.E."/>
            <person name="Middlebrooks M.L."/>
        </authorList>
    </citation>
    <scope>NUCLEOTIDE SEQUENCE</scope>
    <source>
        <strain evidence="2">Tampa 2006</strain>
    </source>
</reference>
<organism evidence="2">
    <name type="scientific">Elysia chlorotica</name>
    <name type="common">Eastern emerald elysia</name>
    <name type="synonym">Sea slug</name>
    <dbReference type="NCBI Taxonomy" id="188477"/>
    <lineage>
        <taxon>Eukaryota</taxon>
        <taxon>Metazoa</taxon>
        <taxon>Spiralia</taxon>
        <taxon>Lophotrochozoa</taxon>
        <taxon>Mollusca</taxon>
        <taxon>Gastropoda</taxon>
        <taxon>Heterobranchia</taxon>
        <taxon>Euthyneura</taxon>
        <taxon>Panpulmonata</taxon>
        <taxon>Sacoglossa</taxon>
        <taxon>Placobranchoidea</taxon>
        <taxon>Plakobranchidae</taxon>
        <taxon>Elysia</taxon>
    </lineage>
</organism>
<feature type="region of interest" description="Disordered" evidence="1">
    <location>
        <begin position="149"/>
        <end position="209"/>
    </location>
</feature>
<dbReference type="PANTHER" id="PTHR33395:SF22">
    <property type="entry name" value="REVERSE TRANSCRIPTASE DOMAIN-CONTAINING PROTEIN"/>
    <property type="match status" value="1"/>
</dbReference>
<evidence type="ECO:0000256" key="1">
    <source>
        <dbReference type="SAM" id="MobiDB-lite"/>
    </source>
</evidence>
<feature type="region of interest" description="Disordered" evidence="1">
    <location>
        <begin position="1"/>
        <end position="31"/>
    </location>
</feature>
<dbReference type="PANTHER" id="PTHR33395">
    <property type="entry name" value="TRANSCRIPTASE, PUTATIVE-RELATED-RELATED"/>
    <property type="match status" value="1"/>
</dbReference>
<dbReference type="EMBL" id="KY115607">
    <property type="protein sequence ID" value="AQN68904.1"/>
    <property type="molecule type" value="Genomic_DNA"/>
</dbReference>
<accession>A0A1S5V2M9</accession>